<dbReference type="CDD" id="cd02760">
    <property type="entry name" value="MopB_Phenylacetyl-CoA-OR"/>
    <property type="match status" value="1"/>
</dbReference>
<dbReference type="Pfam" id="PF01568">
    <property type="entry name" value="Molydop_binding"/>
    <property type="match status" value="1"/>
</dbReference>
<dbReference type="Proteomes" id="UP000276634">
    <property type="component" value="Unassembled WGS sequence"/>
</dbReference>
<keyword evidence="11" id="KW-1185">Reference proteome</keyword>
<evidence type="ECO:0000256" key="6">
    <source>
        <dbReference type="ARBA" id="ARBA00023002"/>
    </source>
</evidence>
<protein>
    <submittedName>
        <fullName evidence="10">Phenylacetyl-CoA:acceptor oxidoreductase PadB subunit</fullName>
    </submittedName>
</protein>
<evidence type="ECO:0000256" key="3">
    <source>
        <dbReference type="ARBA" id="ARBA00010312"/>
    </source>
</evidence>
<sequence>MGTAREVRKVPTYCYQCVAGPDLLTVTVEDGVATKVEPNFGAAGVHPAGGKVCVKAYGLVQKTYNPHRVLTPMKRTNPRKGRDEDPGFVPISWDEALDIIAAKLKEVRAKGLRDESGYPRLAASFGGGGTPTQYMGTLPAFLAAWGPVDMGFGSGQGVKCYHSEHLYGELWHRAFTVTPDTPLTEYILSFGSNIEASGGVCGVWRHADARVRGARRVQIEPHLSVTGACSAEWIPIRPKTDAAFLHAMVHVLLHEIPRERLDLPFLRERTASPYLVAPNGFYLRDPESGKPLVWDEASGRAVPFDTPGVRPALEGRYRASGIELGADDDRWVHEDVEVETAFTRLVEFCRGHTPEWAAAICDVPAETIRRVSREYVEHARVGATIEIEGRTLPLRPVAITLGKTVNNGWGGYNCCWARTLLACLVGALEVPGGTLGTTVRLNRPASDRHASVRPGPDGFMDYPWNPTDREGWLAEPDVRNANRTLIPLVANSPWSQALGPTHLAWMMQHKAPEQFPRMTPPEVWIVYRTNPAISFWHTDKVSEAMARFPFVVCFAYTRDETNHMADILLPDATDLEGLQLMRIGGTKYQEQYWDHQGFALRQPVVPPRGEARDFTWIATELARRVGILKEYNEAINRGAAGVRLKGEGWDFSLDPERPHSVEEIWDANCKAASAELTGGKEVHGLDWFRSHGILVRPFPRLHWYLYPALVDQGLRFEMPYQERLLRVGTQLERRLHERGIRWWDKQLEEYEPFPEWRDFPGIYRRAMAENFGVREEDFPFWLVTARSMQYAWGNNVAIQQIREVAKNVAGHDGVIINAGKAAELGIRDGDLIEIRSAIKATRGRAILRQGIRPDTILMLGQFDHWVTPYAKDFRTPSMNPLNPMLLDLTDSTGSGADIVPVAIRRVGGAA</sequence>
<organism evidence="10 11">
    <name type="scientific">Inmirania thermothiophila</name>
    <dbReference type="NCBI Taxonomy" id="1750597"/>
    <lineage>
        <taxon>Bacteria</taxon>
        <taxon>Pseudomonadati</taxon>
        <taxon>Pseudomonadota</taxon>
        <taxon>Gammaproteobacteria</taxon>
        <taxon>Chromatiales</taxon>
        <taxon>Ectothiorhodospiraceae</taxon>
        <taxon>Inmirania</taxon>
    </lineage>
</organism>
<dbReference type="GO" id="GO:0046872">
    <property type="term" value="F:metal ion binding"/>
    <property type="evidence" value="ECO:0007669"/>
    <property type="project" value="UniProtKB-KW"/>
</dbReference>
<evidence type="ECO:0000256" key="8">
    <source>
        <dbReference type="ARBA" id="ARBA00023014"/>
    </source>
</evidence>
<dbReference type="InterPro" id="IPR006656">
    <property type="entry name" value="Mopterin_OxRdtase"/>
</dbReference>
<dbReference type="SUPFAM" id="SSF53706">
    <property type="entry name" value="Formate dehydrogenase/DMSO reductase, domains 1-3"/>
    <property type="match status" value="1"/>
</dbReference>
<dbReference type="EMBL" id="RJVI01000002">
    <property type="protein sequence ID" value="ROR32496.1"/>
    <property type="molecule type" value="Genomic_DNA"/>
</dbReference>
<evidence type="ECO:0000256" key="1">
    <source>
        <dbReference type="ARBA" id="ARBA00001966"/>
    </source>
</evidence>
<dbReference type="InterPro" id="IPR006657">
    <property type="entry name" value="MoPterin_dinucl-bd_dom"/>
</dbReference>
<dbReference type="InterPro" id="IPR006963">
    <property type="entry name" value="Mopterin_OxRdtase_4Fe-4S_dom"/>
</dbReference>
<dbReference type="SUPFAM" id="SSF50692">
    <property type="entry name" value="ADC-like"/>
    <property type="match status" value="1"/>
</dbReference>
<evidence type="ECO:0000256" key="4">
    <source>
        <dbReference type="ARBA" id="ARBA00022485"/>
    </source>
</evidence>
<dbReference type="GO" id="GO:0030313">
    <property type="term" value="C:cell envelope"/>
    <property type="evidence" value="ECO:0007669"/>
    <property type="project" value="UniProtKB-SubCell"/>
</dbReference>
<evidence type="ECO:0000259" key="9">
    <source>
        <dbReference type="PROSITE" id="PS51669"/>
    </source>
</evidence>
<comment type="similarity">
    <text evidence="3">Belongs to the prokaryotic molybdopterin-containing oxidoreductase family.</text>
</comment>
<dbReference type="InterPro" id="IPR041932">
    <property type="entry name" value="Phenylacetyl-CoA-OR_N"/>
</dbReference>
<feature type="domain" description="4Fe-4S Mo/W bis-MGD-type" evidence="9">
    <location>
        <begin position="7"/>
        <end position="67"/>
    </location>
</feature>
<comment type="subcellular location">
    <subcellularLocation>
        <location evidence="2">Cell envelope</location>
    </subcellularLocation>
</comment>
<gene>
    <name evidence="10" type="ORF">EDC57_1698</name>
</gene>
<dbReference type="GO" id="GO:0043546">
    <property type="term" value="F:molybdopterin cofactor binding"/>
    <property type="evidence" value="ECO:0007669"/>
    <property type="project" value="InterPro"/>
</dbReference>
<dbReference type="PROSITE" id="PS51669">
    <property type="entry name" value="4FE4S_MOW_BIS_MGD"/>
    <property type="match status" value="1"/>
</dbReference>
<dbReference type="Pfam" id="PF00384">
    <property type="entry name" value="Molybdopterin"/>
    <property type="match status" value="1"/>
</dbReference>
<evidence type="ECO:0000313" key="11">
    <source>
        <dbReference type="Proteomes" id="UP000276634"/>
    </source>
</evidence>
<evidence type="ECO:0000256" key="2">
    <source>
        <dbReference type="ARBA" id="ARBA00004196"/>
    </source>
</evidence>
<accession>A0A3N1Y0Z6</accession>
<dbReference type="Gene3D" id="2.40.40.20">
    <property type="match status" value="1"/>
</dbReference>
<keyword evidence="8" id="KW-0411">Iron-sulfur</keyword>
<comment type="caution">
    <text evidence="10">The sequence shown here is derived from an EMBL/GenBank/DDBJ whole genome shotgun (WGS) entry which is preliminary data.</text>
</comment>
<dbReference type="InterPro" id="IPR009010">
    <property type="entry name" value="Asp_de-COase-like_dom_sf"/>
</dbReference>
<dbReference type="Gene3D" id="3.40.50.740">
    <property type="match status" value="2"/>
</dbReference>
<keyword evidence="5" id="KW-0479">Metal-binding</keyword>
<evidence type="ECO:0000256" key="7">
    <source>
        <dbReference type="ARBA" id="ARBA00023004"/>
    </source>
</evidence>
<proteinExistence type="inferred from homology"/>
<comment type="cofactor">
    <cofactor evidence="1">
        <name>[4Fe-4S] cluster</name>
        <dbReference type="ChEBI" id="CHEBI:49883"/>
    </cofactor>
</comment>
<name>A0A3N1Y0Z6_9GAMM</name>
<dbReference type="GO" id="GO:0016491">
    <property type="term" value="F:oxidoreductase activity"/>
    <property type="evidence" value="ECO:0007669"/>
    <property type="project" value="UniProtKB-KW"/>
</dbReference>
<dbReference type="PANTHER" id="PTHR43598">
    <property type="entry name" value="TUNGSTEN-CONTAINING FORMYLMETHANOFURAN DEHYDROGENASE 2 SUBUNIT B"/>
    <property type="match status" value="1"/>
</dbReference>
<dbReference type="GO" id="GO:0051539">
    <property type="term" value="F:4 iron, 4 sulfur cluster binding"/>
    <property type="evidence" value="ECO:0007669"/>
    <property type="project" value="UniProtKB-KW"/>
</dbReference>
<dbReference type="PANTHER" id="PTHR43598:SF5">
    <property type="entry name" value="DMSO REDUCTASE CHAIN A"/>
    <property type="match status" value="1"/>
</dbReference>
<dbReference type="RefSeq" id="WP_211331940.1">
    <property type="nucleotide sequence ID" value="NZ_RJVI01000002.1"/>
</dbReference>
<dbReference type="Gene3D" id="3.40.228.10">
    <property type="entry name" value="Dimethylsulfoxide Reductase, domain 2"/>
    <property type="match status" value="1"/>
</dbReference>
<keyword evidence="7" id="KW-0408">Iron</keyword>
<reference evidence="10 11" key="1">
    <citation type="submission" date="2018-11" db="EMBL/GenBank/DDBJ databases">
        <title>Genomic Encyclopedia of Type Strains, Phase IV (KMG-IV): sequencing the most valuable type-strain genomes for metagenomic binning, comparative biology and taxonomic classification.</title>
        <authorList>
            <person name="Goeker M."/>
        </authorList>
    </citation>
    <scope>NUCLEOTIDE SEQUENCE [LARGE SCALE GENOMIC DNA]</scope>
    <source>
        <strain evidence="10 11">DSM 100275</strain>
    </source>
</reference>
<evidence type="ECO:0000313" key="10">
    <source>
        <dbReference type="EMBL" id="ROR32496.1"/>
    </source>
</evidence>
<dbReference type="AlphaFoldDB" id="A0A3N1Y0Z6"/>
<keyword evidence="4" id="KW-0004">4Fe-4S</keyword>
<dbReference type="Gene3D" id="2.20.25.90">
    <property type="entry name" value="ADC-like domains"/>
    <property type="match status" value="1"/>
</dbReference>
<evidence type="ECO:0000256" key="5">
    <source>
        <dbReference type="ARBA" id="ARBA00022723"/>
    </source>
</evidence>
<keyword evidence="6" id="KW-0560">Oxidoreductase</keyword>